<evidence type="ECO:0000313" key="1">
    <source>
        <dbReference type="EMBL" id="DAF99959.1"/>
    </source>
</evidence>
<dbReference type="EMBL" id="BK016175">
    <property type="protein sequence ID" value="DAF99959.1"/>
    <property type="molecule type" value="Genomic_DNA"/>
</dbReference>
<accession>A0A8S5UZQ2</accession>
<sequence>MYLIECINAYIAATQMQQKETDYQTAYALLRVKRELQTQVDFFREEELKLIKKYARADESGQIQWLENERFAFEDAASAEEFKREREKLCMTQTDEPETLRAPIPERISPAQLEALEKFIRFGEE</sequence>
<reference evidence="1" key="1">
    <citation type="journal article" date="2021" name="Proc. Natl. Acad. Sci. U.S.A.">
        <title>A Catalog of Tens of Thousands of Viruses from Human Metagenomes Reveals Hidden Associations with Chronic Diseases.</title>
        <authorList>
            <person name="Tisza M.J."/>
            <person name="Buck C.B."/>
        </authorList>
    </citation>
    <scope>NUCLEOTIDE SEQUENCE</scope>
    <source>
        <strain evidence="1">CtGk74</strain>
    </source>
</reference>
<name>A0A8S5UZQ2_9CAUD</name>
<organism evidence="1">
    <name type="scientific">Myoviridae sp. ctGk74</name>
    <dbReference type="NCBI Taxonomy" id="2825073"/>
    <lineage>
        <taxon>Viruses</taxon>
        <taxon>Duplodnaviria</taxon>
        <taxon>Heunggongvirae</taxon>
        <taxon>Uroviricota</taxon>
        <taxon>Caudoviricetes</taxon>
    </lineage>
</organism>
<protein>
    <submittedName>
        <fullName evidence="1">Uncharacterized protein</fullName>
    </submittedName>
</protein>
<proteinExistence type="predicted"/>